<dbReference type="InterPro" id="IPR023214">
    <property type="entry name" value="HAD_sf"/>
</dbReference>
<name>A0A7C4CCF3_UNCW3</name>
<keyword evidence="13 14" id="KW-0472">Membrane</keyword>
<feature type="transmembrane region" description="Helical" evidence="14">
    <location>
        <begin position="251"/>
        <end position="268"/>
    </location>
</feature>
<dbReference type="FunFam" id="2.70.150.10:FF:000020">
    <property type="entry name" value="Copper-exporting P-type ATPase A"/>
    <property type="match status" value="1"/>
</dbReference>
<keyword evidence="9 14" id="KW-0067">ATP-binding</keyword>
<keyword evidence="12" id="KW-0406">Ion transport</keyword>
<keyword evidence="4" id="KW-0813">Transport</keyword>
<dbReference type="NCBIfam" id="TIGR01494">
    <property type="entry name" value="ATPase_P-type"/>
    <property type="match status" value="2"/>
</dbReference>
<dbReference type="Gene3D" id="3.40.50.1000">
    <property type="entry name" value="HAD superfamily/HAD-like"/>
    <property type="match status" value="1"/>
</dbReference>
<dbReference type="Gene3D" id="3.30.70.100">
    <property type="match status" value="1"/>
</dbReference>
<feature type="transmembrane region" description="Helical" evidence="14">
    <location>
        <begin position="452"/>
        <end position="479"/>
    </location>
</feature>
<comment type="caution">
    <text evidence="16">The sequence shown here is derived from an EMBL/GenBank/DDBJ whole genome shotgun (WGS) entry which is preliminary data.</text>
</comment>
<dbReference type="AlphaFoldDB" id="A0A7C4CCF3"/>
<evidence type="ECO:0000256" key="6">
    <source>
        <dbReference type="ARBA" id="ARBA00022692"/>
    </source>
</evidence>
<dbReference type="GO" id="GO:0005507">
    <property type="term" value="F:copper ion binding"/>
    <property type="evidence" value="ECO:0007669"/>
    <property type="project" value="TreeGrafter"/>
</dbReference>
<evidence type="ECO:0000256" key="5">
    <source>
        <dbReference type="ARBA" id="ARBA00022475"/>
    </source>
</evidence>
<feature type="domain" description="HMA" evidence="15">
    <location>
        <begin position="75"/>
        <end position="141"/>
    </location>
</feature>
<dbReference type="GO" id="GO:0055070">
    <property type="term" value="P:copper ion homeostasis"/>
    <property type="evidence" value="ECO:0007669"/>
    <property type="project" value="TreeGrafter"/>
</dbReference>
<comment type="subcellular location">
    <subcellularLocation>
        <location evidence="1">Cell membrane</location>
        <topology evidence="1">Multi-pass membrane protein</topology>
    </subcellularLocation>
</comment>
<dbReference type="GO" id="GO:0016887">
    <property type="term" value="F:ATP hydrolysis activity"/>
    <property type="evidence" value="ECO:0007669"/>
    <property type="project" value="InterPro"/>
</dbReference>
<comment type="similarity">
    <text evidence="2 14">Belongs to the cation transport ATPase (P-type) (TC 3.A.3) family. Type IB subfamily.</text>
</comment>
<dbReference type="SUPFAM" id="SSF47240">
    <property type="entry name" value="Ferritin-like"/>
    <property type="match status" value="1"/>
</dbReference>
<gene>
    <name evidence="16" type="ORF">ENS41_00135</name>
</gene>
<protein>
    <recommendedName>
        <fullName evidence="3">P-type Cu(+) transporter</fullName>
        <ecNumber evidence="3">7.2.2.8</ecNumber>
    </recommendedName>
</protein>
<dbReference type="GO" id="GO:0005886">
    <property type="term" value="C:plasma membrane"/>
    <property type="evidence" value="ECO:0007669"/>
    <property type="project" value="UniProtKB-SubCell"/>
</dbReference>
<evidence type="ECO:0000259" key="15">
    <source>
        <dbReference type="PROSITE" id="PS50846"/>
    </source>
</evidence>
<dbReference type="Pfam" id="PF00122">
    <property type="entry name" value="E1-E2_ATPase"/>
    <property type="match status" value="1"/>
</dbReference>
<organism evidence="16">
    <name type="scientific">candidate division WOR-3 bacterium</name>
    <dbReference type="NCBI Taxonomy" id="2052148"/>
    <lineage>
        <taxon>Bacteria</taxon>
        <taxon>Bacteria division WOR-3</taxon>
    </lineage>
</organism>
<dbReference type="InterPro" id="IPR018303">
    <property type="entry name" value="ATPase_P-typ_P_site"/>
</dbReference>
<keyword evidence="6 14" id="KW-0812">Transmembrane</keyword>
<dbReference type="InterPro" id="IPR007029">
    <property type="entry name" value="YHS_dom"/>
</dbReference>
<dbReference type="InterPro" id="IPR017969">
    <property type="entry name" value="Heavy-metal-associated_CS"/>
</dbReference>
<dbReference type="GO" id="GO:0016491">
    <property type="term" value="F:oxidoreductase activity"/>
    <property type="evidence" value="ECO:0007669"/>
    <property type="project" value="InterPro"/>
</dbReference>
<dbReference type="PRINTS" id="PR00120">
    <property type="entry name" value="HATPASE"/>
</dbReference>
<dbReference type="PROSITE" id="PS00154">
    <property type="entry name" value="ATPASE_E1_E2"/>
    <property type="match status" value="1"/>
</dbReference>
<dbReference type="SFLD" id="SFLDS00003">
    <property type="entry name" value="Haloacid_Dehalogenase"/>
    <property type="match status" value="1"/>
</dbReference>
<dbReference type="EMBL" id="DSUT01000005">
    <property type="protein sequence ID" value="HGK27349.1"/>
    <property type="molecule type" value="Genomic_DNA"/>
</dbReference>
<dbReference type="Pfam" id="PF00702">
    <property type="entry name" value="Hydrolase"/>
    <property type="match status" value="1"/>
</dbReference>
<dbReference type="Gene3D" id="3.40.1110.10">
    <property type="entry name" value="Calcium-transporting ATPase, cytoplasmic domain N"/>
    <property type="match status" value="1"/>
</dbReference>
<dbReference type="NCBIfam" id="TIGR01525">
    <property type="entry name" value="ATPase-IB_hvy"/>
    <property type="match status" value="1"/>
</dbReference>
<dbReference type="SUPFAM" id="SSF81665">
    <property type="entry name" value="Calcium ATPase, transmembrane domain M"/>
    <property type="match status" value="1"/>
</dbReference>
<dbReference type="FunFam" id="3.30.70.100:FF:000005">
    <property type="entry name" value="Copper-exporting P-type ATPase A"/>
    <property type="match status" value="1"/>
</dbReference>
<dbReference type="GO" id="GO:0140581">
    <property type="term" value="F:P-type monovalent copper transporter activity"/>
    <property type="evidence" value="ECO:0007669"/>
    <property type="project" value="UniProtKB-EC"/>
</dbReference>
<keyword evidence="10" id="KW-1278">Translocase</keyword>
<dbReference type="Pfam" id="PF00403">
    <property type="entry name" value="HMA"/>
    <property type="match status" value="1"/>
</dbReference>
<evidence type="ECO:0000256" key="3">
    <source>
        <dbReference type="ARBA" id="ARBA00012517"/>
    </source>
</evidence>
<dbReference type="Gene3D" id="1.10.620.20">
    <property type="entry name" value="Ribonucleotide Reductase, subunit A"/>
    <property type="match status" value="1"/>
</dbReference>
<evidence type="ECO:0000256" key="1">
    <source>
        <dbReference type="ARBA" id="ARBA00004651"/>
    </source>
</evidence>
<dbReference type="InterPro" id="IPR011017">
    <property type="entry name" value="TRASH_dom"/>
</dbReference>
<dbReference type="SUPFAM" id="SSF56784">
    <property type="entry name" value="HAD-like"/>
    <property type="match status" value="1"/>
</dbReference>
<feature type="transmembrane region" description="Helical" evidence="14">
    <location>
        <begin position="405"/>
        <end position="424"/>
    </location>
</feature>
<dbReference type="InterPro" id="IPR036163">
    <property type="entry name" value="HMA_dom_sf"/>
</dbReference>
<dbReference type="InterPro" id="IPR012348">
    <property type="entry name" value="RNR-like"/>
</dbReference>
<evidence type="ECO:0000256" key="9">
    <source>
        <dbReference type="ARBA" id="ARBA00022840"/>
    </source>
</evidence>
<feature type="transmembrane region" description="Helical" evidence="14">
    <location>
        <begin position="187"/>
        <end position="205"/>
    </location>
</feature>
<dbReference type="InterPro" id="IPR059000">
    <property type="entry name" value="ATPase_P-type_domA"/>
</dbReference>
<dbReference type="SFLD" id="SFLDG00002">
    <property type="entry name" value="C1.7:_P-type_atpase_like"/>
    <property type="match status" value="1"/>
</dbReference>
<dbReference type="PRINTS" id="PR00119">
    <property type="entry name" value="CATATPASE"/>
</dbReference>
<proteinExistence type="inferred from homology"/>
<evidence type="ECO:0000256" key="13">
    <source>
        <dbReference type="ARBA" id="ARBA00023136"/>
    </source>
</evidence>
<accession>A0A7C4CCF3</accession>
<evidence type="ECO:0000256" key="11">
    <source>
        <dbReference type="ARBA" id="ARBA00022989"/>
    </source>
</evidence>
<dbReference type="Gene3D" id="2.70.150.10">
    <property type="entry name" value="Calcium-transporting ATPase, cytoplasmic transduction domain A"/>
    <property type="match status" value="1"/>
</dbReference>
<dbReference type="PANTHER" id="PTHR43520">
    <property type="entry name" value="ATP7, ISOFORM B"/>
    <property type="match status" value="1"/>
</dbReference>
<evidence type="ECO:0000256" key="12">
    <source>
        <dbReference type="ARBA" id="ARBA00023065"/>
    </source>
</evidence>
<keyword evidence="11 14" id="KW-1133">Transmembrane helix</keyword>
<reference evidence="16" key="1">
    <citation type="journal article" date="2020" name="mSystems">
        <title>Genome- and Community-Level Interaction Insights into Carbon Utilization and Element Cycling Functions of Hydrothermarchaeota in Hydrothermal Sediment.</title>
        <authorList>
            <person name="Zhou Z."/>
            <person name="Liu Y."/>
            <person name="Xu W."/>
            <person name="Pan J."/>
            <person name="Luo Z.H."/>
            <person name="Li M."/>
        </authorList>
    </citation>
    <scope>NUCLEOTIDE SEQUENCE [LARGE SCALE GENOMIC DNA]</scope>
    <source>
        <strain evidence="16">SpSt-488</strain>
    </source>
</reference>
<evidence type="ECO:0000256" key="8">
    <source>
        <dbReference type="ARBA" id="ARBA00022741"/>
    </source>
</evidence>
<dbReference type="InterPro" id="IPR023299">
    <property type="entry name" value="ATPase_P-typ_cyto_dom_N"/>
</dbReference>
<dbReference type="InterPro" id="IPR044492">
    <property type="entry name" value="P_typ_ATPase_HD_dom"/>
</dbReference>
<feature type="transmembrane region" description="Helical" evidence="14">
    <location>
        <begin position="226"/>
        <end position="245"/>
    </location>
</feature>
<dbReference type="EC" id="7.2.2.8" evidence="3"/>
<dbReference type="PROSITE" id="PS50846">
    <property type="entry name" value="HMA_2"/>
    <property type="match status" value="1"/>
</dbReference>
<sequence>MTESSPVHVDPVCKMQVREGTEAGKWEYRGTTYYFCNVSCLKRFQAEPERFLATGAAGTRMDEHIPEKAKTGRIETATIGVGGMSCASCVLTIEKALNRLPGVRLAVVNFAAEKAVVEFDPKVSNRAELEQAIIGAGYDVRPVEAGADALDKDVRSARLRMVWAWALVLPAMALMALHLLGVLHPPMMLMTATELVLGAGVLFGPGWQTLRTAVGSIRNRSATMDVLIVLGTVAALGSGVAVLAGLEVENLGRVAGMLMAIFLTGRYIETSAKGRASQAIRKLVALGARTARIMVDGVEKEVPVSQLRVGDVIVVRPGEKIPTDGRVIEGETSVDESMATGESVPVRRRPGDEVIGATVNQTGLVRAEVTKVGRDTFLAQVIQLVEQAQSSKVPIQALADRVTSWFVPAVLALALATAVAWFFLAPSLRPMLAWAHGFLPWVNPGLAPFSQALYVGLAVLVIACPCALGLATPTALMVASGMGAERGILFRSGAAIQTLRDVRAVVLDKTGTITRGRPEVTDVIPTGGVSREEVLLAAASLEQGSEHPIARAIVESARASGMELQAFNAVAAVPGKGLRGRVGERSAAAGTEALMQEDGIDTAVLAEAVAGLRKRARTVVHVAADGRLIGVIGVADAVKDDTRRALAELKALGMDLVMLTGDNRETAQAVGSDVGIDRVVAQVLPAQKQEMVRKLQAEFGRVAMVGDGINDAPALKAADVGIAIGTGTDVAIEASDVTLVRGSLGGVVSAVRLSRAAFVKIRQNLFWAVFYNAVAIPLAMVGVLHPVMAEAAMALSSINVVTNSLRLRRARI</sequence>
<evidence type="ECO:0000256" key="10">
    <source>
        <dbReference type="ARBA" id="ARBA00022967"/>
    </source>
</evidence>
<dbReference type="CDD" id="cd02094">
    <property type="entry name" value="P-type_ATPase_Cu-like"/>
    <property type="match status" value="1"/>
</dbReference>
<dbReference type="InterPro" id="IPR006121">
    <property type="entry name" value="HMA_dom"/>
</dbReference>
<dbReference type="InterPro" id="IPR027256">
    <property type="entry name" value="P-typ_ATPase_IB"/>
</dbReference>
<keyword evidence="7 14" id="KW-0479">Metal-binding</keyword>
<dbReference type="InterPro" id="IPR001757">
    <property type="entry name" value="P_typ_ATPase"/>
</dbReference>
<dbReference type="InterPro" id="IPR009078">
    <property type="entry name" value="Ferritin-like_SF"/>
</dbReference>
<dbReference type="GO" id="GO:0043682">
    <property type="term" value="F:P-type divalent copper transporter activity"/>
    <property type="evidence" value="ECO:0007669"/>
    <property type="project" value="TreeGrafter"/>
</dbReference>
<dbReference type="PANTHER" id="PTHR43520:SF8">
    <property type="entry name" value="P-TYPE CU(+) TRANSPORTER"/>
    <property type="match status" value="1"/>
</dbReference>
<keyword evidence="8 14" id="KW-0547">Nucleotide-binding</keyword>
<dbReference type="Pfam" id="PF04945">
    <property type="entry name" value="YHS"/>
    <property type="match status" value="1"/>
</dbReference>
<dbReference type="InterPro" id="IPR036412">
    <property type="entry name" value="HAD-like_sf"/>
</dbReference>
<dbReference type="InterPro" id="IPR008250">
    <property type="entry name" value="ATPase_P-typ_transduc_dom_A_sf"/>
</dbReference>
<evidence type="ECO:0000313" key="16">
    <source>
        <dbReference type="EMBL" id="HGK27349.1"/>
    </source>
</evidence>
<dbReference type="SMART" id="SM00746">
    <property type="entry name" value="TRASH"/>
    <property type="match status" value="1"/>
</dbReference>
<dbReference type="SUPFAM" id="SSF55008">
    <property type="entry name" value="HMA, heavy metal-associated domain"/>
    <property type="match status" value="1"/>
</dbReference>
<dbReference type="InterPro" id="IPR023298">
    <property type="entry name" value="ATPase_P-typ_TM_dom_sf"/>
</dbReference>
<evidence type="ECO:0000256" key="4">
    <source>
        <dbReference type="ARBA" id="ARBA00022448"/>
    </source>
</evidence>
<keyword evidence="5 14" id="KW-1003">Cell membrane</keyword>
<evidence type="ECO:0000256" key="7">
    <source>
        <dbReference type="ARBA" id="ARBA00022723"/>
    </source>
</evidence>
<dbReference type="GO" id="GO:0005524">
    <property type="term" value="F:ATP binding"/>
    <property type="evidence" value="ECO:0007669"/>
    <property type="project" value="UniProtKB-UniRule"/>
</dbReference>
<feature type="transmembrane region" description="Helical" evidence="14">
    <location>
        <begin position="765"/>
        <end position="785"/>
    </location>
</feature>
<dbReference type="CDD" id="cd00371">
    <property type="entry name" value="HMA"/>
    <property type="match status" value="1"/>
</dbReference>
<dbReference type="PROSITE" id="PS01047">
    <property type="entry name" value="HMA_1"/>
    <property type="match status" value="1"/>
</dbReference>
<evidence type="ECO:0000256" key="14">
    <source>
        <dbReference type="RuleBase" id="RU362081"/>
    </source>
</evidence>
<dbReference type="SFLD" id="SFLDF00027">
    <property type="entry name" value="p-type_atpase"/>
    <property type="match status" value="1"/>
</dbReference>
<feature type="transmembrane region" description="Helical" evidence="14">
    <location>
        <begin position="162"/>
        <end position="181"/>
    </location>
</feature>
<evidence type="ECO:0000256" key="2">
    <source>
        <dbReference type="ARBA" id="ARBA00006024"/>
    </source>
</evidence>
<dbReference type="SUPFAM" id="SSF81653">
    <property type="entry name" value="Calcium ATPase, transduction domain A"/>
    <property type="match status" value="1"/>
</dbReference>